<comment type="similarity">
    <text evidence="1">Belongs to the proteasome subunit S3 family.</text>
</comment>
<feature type="domain" description="PCI" evidence="5">
    <location>
        <begin position="240"/>
        <end position="420"/>
    </location>
</feature>
<feature type="region of interest" description="Disordered" evidence="4">
    <location>
        <begin position="466"/>
        <end position="491"/>
    </location>
</feature>
<dbReference type="GO" id="GO:0042176">
    <property type="term" value="P:regulation of protein catabolic process"/>
    <property type="evidence" value="ECO:0007669"/>
    <property type="project" value="InterPro"/>
</dbReference>
<dbReference type="GO" id="GO:0043161">
    <property type="term" value="P:proteasome-mediated ubiquitin-dependent protein catabolic process"/>
    <property type="evidence" value="ECO:0007669"/>
    <property type="project" value="EnsemblFungi"/>
</dbReference>
<dbReference type="OMA" id="AKVYFYF"/>
<evidence type="ECO:0000259" key="5">
    <source>
        <dbReference type="PROSITE" id="PS50250"/>
    </source>
</evidence>
<dbReference type="InterPro" id="IPR050756">
    <property type="entry name" value="CSN3"/>
</dbReference>
<evidence type="ECO:0000313" key="7">
    <source>
        <dbReference type="Proteomes" id="UP000242180"/>
    </source>
</evidence>
<dbReference type="OrthoDB" id="1713558at2759"/>
<accession>A0A1X2HAN8</accession>
<evidence type="ECO:0000256" key="1">
    <source>
        <dbReference type="ARBA" id="ARBA00007912"/>
    </source>
</evidence>
<dbReference type="SMART" id="SM00088">
    <property type="entry name" value="PINT"/>
    <property type="match status" value="1"/>
</dbReference>
<dbReference type="InterPro" id="IPR011990">
    <property type="entry name" value="TPR-like_helical_dom_sf"/>
</dbReference>
<dbReference type="InParanoid" id="A0A1X2HAN8"/>
<dbReference type="Pfam" id="PF01399">
    <property type="entry name" value="PCI"/>
    <property type="match status" value="1"/>
</dbReference>
<dbReference type="Pfam" id="PF25573">
    <property type="entry name" value="TPR_PSMD3_N"/>
    <property type="match status" value="1"/>
</dbReference>
<dbReference type="SMART" id="SM00753">
    <property type="entry name" value="PAM"/>
    <property type="match status" value="1"/>
</dbReference>
<evidence type="ECO:0000256" key="4">
    <source>
        <dbReference type="SAM" id="MobiDB-lite"/>
    </source>
</evidence>
<organism evidence="6 7">
    <name type="scientific">Syncephalastrum racemosum</name>
    <name type="common">Filamentous fungus</name>
    <dbReference type="NCBI Taxonomy" id="13706"/>
    <lineage>
        <taxon>Eukaryota</taxon>
        <taxon>Fungi</taxon>
        <taxon>Fungi incertae sedis</taxon>
        <taxon>Mucoromycota</taxon>
        <taxon>Mucoromycotina</taxon>
        <taxon>Mucoromycetes</taxon>
        <taxon>Mucorales</taxon>
        <taxon>Syncephalastraceae</taxon>
        <taxon>Syncephalastrum</taxon>
    </lineage>
</organism>
<name>A0A1X2HAN8_SYNRA</name>
<dbReference type="AlphaFoldDB" id="A0A1X2HAN8"/>
<keyword evidence="7" id="KW-1185">Reference proteome</keyword>
<reference evidence="6 7" key="1">
    <citation type="submission" date="2016-07" db="EMBL/GenBank/DDBJ databases">
        <title>Pervasive Adenine N6-methylation of Active Genes in Fungi.</title>
        <authorList>
            <consortium name="DOE Joint Genome Institute"/>
            <person name="Mondo S.J."/>
            <person name="Dannebaum R.O."/>
            <person name="Kuo R.C."/>
            <person name="Labutti K."/>
            <person name="Haridas S."/>
            <person name="Kuo A."/>
            <person name="Salamov A."/>
            <person name="Ahrendt S.R."/>
            <person name="Lipzen A."/>
            <person name="Sullivan W."/>
            <person name="Andreopoulos W.B."/>
            <person name="Clum A."/>
            <person name="Lindquist E."/>
            <person name="Daum C."/>
            <person name="Ramamoorthy G.K."/>
            <person name="Gryganskyi A."/>
            <person name="Culley D."/>
            <person name="Magnuson J.K."/>
            <person name="James T.Y."/>
            <person name="O'Malley M.A."/>
            <person name="Stajich J.E."/>
            <person name="Spatafora J.W."/>
            <person name="Visel A."/>
            <person name="Grigoriev I.V."/>
        </authorList>
    </citation>
    <scope>NUCLEOTIDE SEQUENCE [LARGE SCALE GENOMIC DNA]</scope>
    <source>
        <strain evidence="6 7">NRRL 2496</strain>
    </source>
</reference>
<feature type="compositionally biased region" description="Basic and acidic residues" evidence="4">
    <location>
        <begin position="1"/>
        <end position="11"/>
    </location>
</feature>
<gene>
    <name evidence="6" type="ORF">BCR43DRAFT_557687</name>
</gene>
<dbReference type="SUPFAM" id="SSF48452">
    <property type="entry name" value="TPR-like"/>
    <property type="match status" value="1"/>
</dbReference>
<feature type="region of interest" description="Disordered" evidence="4">
    <location>
        <begin position="1"/>
        <end position="23"/>
    </location>
</feature>
<dbReference type="Pfam" id="PF08375">
    <property type="entry name" value="Rpn3_C"/>
    <property type="match status" value="1"/>
</dbReference>
<dbReference type="FunCoup" id="A0A1X2HAN8">
    <property type="interactions" value="628"/>
</dbReference>
<sequence>MADNKEHKDNMEIEEDEATKQQRIEKENTAALIADLKRNFSLLERAVDTAETRFTTRVLRTLPSIRRRLTAPILAQVITETYGSSDGQKTEILKYLGQEPTSMDVDNDKKTSILPEVDMYLHLLTIIYLLDQNELDKGLKLVNDTIASLHQLNRRTLDQLAARLYFYHARFYELLDRLAEIRPQQLAALRTASLRRDDETQATLLNLLLRNYFVHNLYDQADKLVSKSSFPEGAGNNQAARYAYYLGRIKALQLDYTLAHTYLLQAIRKAPQNNVTAGFQQTVYKFFIVVQLLMGEIPERSVFRQAVLKKALVPYLHITQAVRIGDLNKFQEALAQFDAVFKKDKTYTLILRLRHNVIKTGIRMISLSYSKISLRDICLRLCLDSEEDAEFIVSKAIRDGVIEATLDHNGGFMKSKEIVDIYSTNEPQATFNQRITFCLNLHNEAVKAMRFPLDAHRKELANAEAARERERELAQEIAEGDLDDEGDLGDF</sequence>
<dbReference type="Proteomes" id="UP000242180">
    <property type="component" value="Unassembled WGS sequence"/>
</dbReference>
<protein>
    <recommendedName>
        <fullName evidence="3">26S proteasome regulatory subunit RPN3</fullName>
    </recommendedName>
</protein>
<dbReference type="InterPro" id="IPR057985">
    <property type="entry name" value="TPR_PSMD3_N"/>
</dbReference>
<evidence type="ECO:0000313" key="6">
    <source>
        <dbReference type="EMBL" id="ORY95712.1"/>
    </source>
</evidence>
<dbReference type="FunFam" id="1.25.40.570:FF:000009">
    <property type="entry name" value="26S proteasome non-ATPase regulatory subunit 3"/>
    <property type="match status" value="1"/>
</dbReference>
<proteinExistence type="inferred from homology"/>
<dbReference type="PANTHER" id="PTHR10758">
    <property type="entry name" value="26S PROTEASOME NON-ATPASE REGULATORY SUBUNIT 3/COP9 SIGNALOSOME COMPLEX SUBUNIT 3"/>
    <property type="match status" value="1"/>
</dbReference>
<dbReference type="PANTHER" id="PTHR10758:SF2">
    <property type="entry name" value="26S PROTEASOME NON-ATPASE REGULATORY SUBUNIT 3"/>
    <property type="match status" value="1"/>
</dbReference>
<feature type="compositionally biased region" description="Acidic residues" evidence="4">
    <location>
        <begin position="478"/>
        <end position="491"/>
    </location>
</feature>
<dbReference type="GO" id="GO:0030234">
    <property type="term" value="F:enzyme regulator activity"/>
    <property type="evidence" value="ECO:0007669"/>
    <property type="project" value="InterPro"/>
</dbReference>
<dbReference type="InterPro" id="IPR000717">
    <property type="entry name" value="PCI_dom"/>
</dbReference>
<dbReference type="GO" id="GO:0008541">
    <property type="term" value="C:proteasome regulatory particle, lid subcomplex"/>
    <property type="evidence" value="ECO:0007669"/>
    <property type="project" value="EnsemblFungi"/>
</dbReference>
<dbReference type="InterPro" id="IPR013586">
    <property type="entry name" value="PSMD3_C"/>
</dbReference>
<dbReference type="STRING" id="13706.A0A1X2HAN8"/>
<dbReference type="PROSITE" id="PS50250">
    <property type="entry name" value="PCI"/>
    <property type="match status" value="1"/>
</dbReference>
<comment type="caution">
    <text evidence="6">The sequence shown here is derived from an EMBL/GenBank/DDBJ whole genome shotgun (WGS) entry which is preliminary data.</text>
</comment>
<dbReference type="SUPFAM" id="SSF46785">
    <property type="entry name" value="Winged helix' DNA-binding domain"/>
    <property type="match status" value="1"/>
</dbReference>
<dbReference type="EMBL" id="MCGN01000006">
    <property type="protein sequence ID" value="ORY95712.1"/>
    <property type="molecule type" value="Genomic_DNA"/>
</dbReference>
<evidence type="ECO:0000256" key="2">
    <source>
        <dbReference type="ARBA" id="ARBA00022942"/>
    </source>
</evidence>
<evidence type="ECO:0000256" key="3">
    <source>
        <dbReference type="ARBA" id="ARBA00075103"/>
    </source>
</evidence>
<dbReference type="InterPro" id="IPR036390">
    <property type="entry name" value="WH_DNA-bd_sf"/>
</dbReference>
<keyword evidence="2 6" id="KW-0647">Proteasome</keyword>